<sequence length="85" mass="9829">MPRKCVFGHLCFVHLQIKFCSCASYVSACSRRLLSYRRMVWDLETHQLWPGFFICWYSGCDEKCNTKGVGTSLDLSSVFLATMNF</sequence>
<evidence type="ECO:0000256" key="1">
    <source>
        <dbReference type="SAM" id="SignalP"/>
    </source>
</evidence>
<keyword evidence="3" id="KW-1185">Reference proteome</keyword>
<proteinExistence type="predicted"/>
<feature type="signal peptide" evidence="1">
    <location>
        <begin position="1"/>
        <end position="22"/>
    </location>
</feature>
<evidence type="ECO:0008006" key="4">
    <source>
        <dbReference type="Google" id="ProtNLM"/>
    </source>
</evidence>
<organism evidence="2 3">
    <name type="scientific">Pyxicephalus adspersus</name>
    <name type="common">African bullfrog</name>
    <dbReference type="NCBI Taxonomy" id="30357"/>
    <lineage>
        <taxon>Eukaryota</taxon>
        <taxon>Metazoa</taxon>
        <taxon>Chordata</taxon>
        <taxon>Craniata</taxon>
        <taxon>Vertebrata</taxon>
        <taxon>Euteleostomi</taxon>
        <taxon>Amphibia</taxon>
        <taxon>Batrachia</taxon>
        <taxon>Anura</taxon>
        <taxon>Neobatrachia</taxon>
        <taxon>Ranoidea</taxon>
        <taxon>Pyxicephalidae</taxon>
        <taxon>Pyxicephalinae</taxon>
        <taxon>Pyxicephalus</taxon>
    </lineage>
</organism>
<feature type="chain" id="PRO_5043898434" description="Secreted protein" evidence="1">
    <location>
        <begin position="23"/>
        <end position="85"/>
    </location>
</feature>
<dbReference type="AlphaFoldDB" id="A0AAV3ANS8"/>
<accession>A0AAV3ANS8</accession>
<gene>
    <name evidence="2" type="ORF">GDO54_010016</name>
</gene>
<keyword evidence="1" id="KW-0732">Signal</keyword>
<name>A0AAV3ANS8_PYXAD</name>
<evidence type="ECO:0000313" key="2">
    <source>
        <dbReference type="EMBL" id="DBA25652.1"/>
    </source>
</evidence>
<reference evidence="2" key="1">
    <citation type="thesis" date="2020" institute="ProQuest LLC" country="789 East Eisenhower Parkway, Ann Arbor, MI, USA">
        <title>Comparative Genomics and Chromosome Evolution.</title>
        <authorList>
            <person name="Mudd A.B."/>
        </authorList>
    </citation>
    <scope>NUCLEOTIDE SEQUENCE</scope>
    <source>
        <strain evidence="2">1538</strain>
        <tissue evidence="2">Blood</tissue>
    </source>
</reference>
<dbReference type="EMBL" id="DYDO01000004">
    <property type="protein sequence ID" value="DBA25652.1"/>
    <property type="molecule type" value="Genomic_DNA"/>
</dbReference>
<evidence type="ECO:0000313" key="3">
    <source>
        <dbReference type="Proteomes" id="UP001181693"/>
    </source>
</evidence>
<comment type="caution">
    <text evidence="2">The sequence shown here is derived from an EMBL/GenBank/DDBJ whole genome shotgun (WGS) entry which is preliminary data.</text>
</comment>
<protein>
    <recommendedName>
        <fullName evidence="4">Secreted protein</fullName>
    </recommendedName>
</protein>
<dbReference type="Proteomes" id="UP001181693">
    <property type="component" value="Unassembled WGS sequence"/>
</dbReference>